<feature type="domain" description="6-phosphogluconate dehydrogenase C-terminal" evidence="5">
    <location>
        <begin position="196"/>
        <end position="344"/>
    </location>
</feature>
<gene>
    <name evidence="6" type="primary">gnd</name>
    <name evidence="6" type="ORF">ENI96_03910</name>
</gene>
<keyword evidence="4" id="KW-0311">Gluconate utilization</keyword>
<comment type="similarity">
    <text evidence="2">Belongs to the 6-phosphogluconate dehydrogenase family.</text>
</comment>
<evidence type="ECO:0000256" key="1">
    <source>
        <dbReference type="ARBA" id="ARBA00004959"/>
    </source>
</evidence>
<evidence type="ECO:0000259" key="5">
    <source>
        <dbReference type="SMART" id="SM01350"/>
    </source>
</evidence>
<evidence type="ECO:0000313" key="6">
    <source>
        <dbReference type="EMBL" id="HEB95562.1"/>
    </source>
</evidence>
<dbReference type="NCBIfam" id="TIGR00872">
    <property type="entry name" value="gnd_rel"/>
    <property type="match status" value="1"/>
</dbReference>
<dbReference type="GO" id="GO:0050661">
    <property type="term" value="F:NADP binding"/>
    <property type="evidence" value="ECO:0007669"/>
    <property type="project" value="InterPro"/>
</dbReference>
<dbReference type="Pfam" id="PF03446">
    <property type="entry name" value="NAD_binding_2"/>
    <property type="match status" value="1"/>
</dbReference>
<dbReference type="GO" id="GO:0004616">
    <property type="term" value="F:phosphogluconate dehydrogenase (decarboxylating) activity"/>
    <property type="evidence" value="ECO:0007669"/>
    <property type="project" value="InterPro"/>
</dbReference>
<organism evidence="6">
    <name type="scientific">Sedimenticola thiotaurini</name>
    <dbReference type="NCBI Taxonomy" id="1543721"/>
    <lineage>
        <taxon>Bacteria</taxon>
        <taxon>Pseudomonadati</taxon>
        <taxon>Pseudomonadota</taxon>
        <taxon>Gammaproteobacteria</taxon>
        <taxon>Chromatiales</taxon>
        <taxon>Sedimenticolaceae</taxon>
        <taxon>Sedimenticola</taxon>
    </lineage>
</organism>
<dbReference type="NCBIfam" id="NF007161">
    <property type="entry name" value="PRK09599.1"/>
    <property type="match status" value="1"/>
</dbReference>
<protein>
    <submittedName>
        <fullName evidence="6">Decarboxylating 6-phosphogluconate dehydrogenase</fullName>
    </submittedName>
</protein>
<comment type="caution">
    <text evidence="6">The sequence shown here is derived from an EMBL/GenBank/DDBJ whole genome shotgun (WGS) entry which is preliminary data.</text>
</comment>
<dbReference type="GO" id="GO:0006098">
    <property type="term" value="P:pentose-phosphate shunt"/>
    <property type="evidence" value="ECO:0007669"/>
    <property type="project" value="UniProtKB-UniPathway"/>
</dbReference>
<evidence type="ECO:0000256" key="3">
    <source>
        <dbReference type="ARBA" id="ARBA00023002"/>
    </source>
</evidence>
<keyword evidence="3" id="KW-0560">Oxidoreductase</keyword>
<proteinExistence type="inferred from homology"/>
<dbReference type="InterPro" id="IPR006114">
    <property type="entry name" value="6PGDH_C"/>
</dbReference>
<dbReference type="GO" id="GO:0016054">
    <property type="term" value="P:organic acid catabolic process"/>
    <property type="evidence" value="ECO:0007669"/>
    <property type="project" value="UniProtKB-ARBA"/>
</dbReference>
<dbReference type="InterPro" id="IPR036291">
    <property type="entry name" value="NAD(P)-bd_dom_sf"/>
</dbReference>
<dbReference type="PROSITE" id="PS00895">
    <property type="entry name" value="3_HYDROXYISOBUT_DH"/>
    <property type="match status" value="1"/>
</dbReference>
<dbReference type="SUPFAM" id="SSF51735">
    <property type="entry name" value="NAD(P)-binding Rossmann-fold domains"/>
    <property type="match status" value="1"/>
</dbReference>
<reference evidence="6" key="1">
    <citation type="journal article" date="2020" name="mSystems">
        <title>Genome- and Community-Level Interaction Insights into Carbon Utilization and Element Cycling Functions of Hydrothermarchaeota in Hydrothermal Sediment.</title>
        <authorList>
            <person name="Zhou Z."/>
            <person name="Liu Y."/>
            <person name="Xu W."/>
            <person name="Pan J."/>
            <person name="Luo Z.H."/>
            <person name="Li M."/>
        </authorList>
    </citation>
    <scope>NUCLEOTIDE SEQUENCE [LARGE SCALE GENOMIC DNA]</scope>
    <source>
        <strain evidence="6">HyVt-443</strain>
    </source>
</reference>
<dbReference type="SMART" id="SM01350">
    <property type="entry name" value="6PGD"/>
    <property type="match status" value="1"/>
</dbReference>
<dbReference type="InterPro" id="IPR004849">
    <property type="entry name" value="6DGDH_YqeC"/>
</dbReference>
<dbReference type="Gene3D" id="3.40.50.720">
    <property type="entry name" value="NAD(P)-binding Rossmann-like Domain"/>
    <property type="match status" value="1"/>
</dbReference>
<sequence>MIYQQHSHGAHTMQLGIIGLGRMGANMARRLLAAGIDCVVFDHDQGAVETLTREGATGCSGLEELVRELQPPRHIWMMIPAARVDALIDDLQPLVAAGDTLIDGGNSWYKDDIARSRRLAGDGIHYLDVGTSGGVWGLERGYCLMIGGERPVVERLDPVFAALAPGVAAAPRTPGRDGEPDTAEQGYLHCGPAGAGHFVKMVHNGIEYGLMAAYAEGLNLLRHADVGNADHQADAETAPLREAEAFQYDFDLAAVTELWRRGSVIGSWLLDLTATALERDPQLTGFAGRVSDSGEGRWTSIAAIEAGVPLHVLSAALFDRFSSRGEADFANQVLSAMRFQFGGHHEKSGE</sequence>
<dbReference type="InterPro" id="IPR002204">
    <property type="entry name" value="3-OH-isobutyrate_DH-rel_CS"/>
</dbReference>
<dbReference type="InterPro" id="IPR013328">
    <property type="entry name" value="6PGD_dom2"/>
</dbReference>
<dbReference type="PRINTS" id="PR00076">
    <property type="entry name" value="6PGDHDRGNASE"/>
</dbReference>
<comment type="pathway">
    <text evidence="1">Carbohydrate degradation; pentose phosphate pathway.</text>
</comment>
<dbReference type="EMBL" id="DRKP01000049">
    <property type="protein sequence ID" value="HEB95562.1"/>
    <property type="molecule type" value="Genomic_DNA"/>
</dbReference>
<accession>A0A831RHY1</accession>
<dbReference type="UniPathway" id="UPA00115"/>
<evidence type="ECO:0000256" key="2">
    <source>
        <dbReference type="ARBA" id="ARBA00008419"/>
    </source>
</evidence>
<dbReference type="Pfam" id="PF00393">
    <property type="entry name" value="6PGD"/>
    <property type="match status" value="1"/>
</dbReference>
<dbReference type="SUPFAM" id="SSF48179">
    <property type="entry name" value="6-phosphogluconate dehydrogenase C-terminal domain-like"/>
    <property type="match status" value="1"/>
</dbReference>
<dbReference type="InterPro" id="IPR008927">
    <property type="entry name" value="6-PGluconate_DH-like_C_sf"/>
</dbReference>
<dbReference type="GO" id="GO:0019521">
    <property type="term" value="P:D-gluconate metabolic process"/>
    <property type="evidence" value="ECO:0007669"/>
    <property type="project" value="UniProtKB-KW"/>
</dbReference>
<dbReference type="PANTHER" id="PTHR11811">
    <property type="entry name" value="6-PHOSPHOGLUCONATE DEHYDROGENASE"/>
    <property type="match status" value="1"/>
</dbReference>
<dbReference type="AlphaFoldDB" id="A0A831RHY1"/>
<dbReference type="InterPro" id="IPR006115">
    <property type="entry name" value="6PGDH_NADP-bd"/>
</dbReference>
<evidence type="ECO:0000256" key="4">
    <source>
        <dbReference type="ARBA" id="ARBA00023064"/>
    </source>
</evidence>
<name>A0A831RHY1_9GAMM</name>
<dbReference type="InterPro" id="IPR006183">
    <property type="entry name" value="Pgluconate_DH"/>
</dbReference>
<dbReference type="Proteomes" id="UP000886251">
    <property type="component" value="Unassembled WGS sequence"/>
</dbReference>
<dbReference type="Gene3D" id="1.10.1040.10">
    <property type="entry name" value="N-(1-d-carboxylethyl)-l-norvaline Dehydrogenase, domain 2"/>
    <property type="match status" value="1"/>
</dbReference>